<feature type="coiled-coil region" evidence="1">
    <location>
        <begin position="54"/>
        <end position="89"/>
    </location>
</feature>
<organism evidence="2 3">
    <name type="scientific">Flavobacterium psychrophilum</name>
    <dbReference type="NCBI Taxonomy" id="96345"/>
    <lineage>
        <taxon>Bacteria</taxon>
        <taxon>Pseudomonadati</taxon>
        <taxon>Bacteroidota</taxon>
        <taxon>Flavobacteriia</taxon>
        <taxon>Flavobacteriales</taxon>
        <taxon>Flavobacteriaceae</taxon>
        <taxon>Flavobacterium</taxon>
    </lineage>
</organism>
<name>A0A7U2NGK7_FLAPS</name>
<evidence type="ECO:0008006" key="4">
    <source>
        <dbReference type="Google" id="ProtNLM"/>
    </source>
</evidence>
<evidence type="ECO:0000256" key="1">
    <source>
        <dbReference type="SAM" id="Coils"/>
    </source>
</evidence>
<dbReference type="RefSeq" id="WP_203096183.1">
    <property type="nucleotide sequence ID" value="NZ_CP059075.1"/>
</dbReference>
<dbReference type="EMBL" id="CP059075">
    <property type="protein sequence ID" value="QRE04810.1"/>
    <property type="molecule type" value="Genomic_DNA"/>
</dbReference>
<accession>A0A7U2NGK7</accession>
<sequence>MKKILLLLLPTITFGQVNFPTVPQPTQFQNYGRPNFGTPTNPRINIQDLISDPMQNLNQEQQIQNEKLIREAQQRENQREQQMREVYRDINKSKSNINYNLPSSSNKFGTEYYKQVFDKMQILDETNYSIKDVNFQIENAFFENKLDKAEFDKIIKQSGEFIIAKMKELNYDLNSNSAKNFMLFKFFSETLQLKGFKTKHLPLKYDFEDFNGDKNWSKMFVTKLLKTGKGQCHSLPLLYLTLAEEIGATAYLALAPKHSYIKFQDENKKWYNIELTNGMFTAPSFILNNGYVRSEALQNHIYMQELSKKELLAQLYSDLAMGYIAKFGYDDFVQNVAQKALSLYPNGIAPNMLLSNFNTFRFEYAMKKLGINPNNKTELQQIRQYPETVQWLKATNEQYNKIDDLGYQDMPKDAYQKWLGSLKGEKSKQDNENFKKQFKGVILPKTKS</sequence>
<dbReference type="AlphaFoldDB" id="A0A7U2NGK7"/>
<reference evidence="2 3" key="1">
    <citation type="submission" date="2020-07" db="EMBL/GenBank/DDBJ databases">
        <title>Genomic characterization of Flavobacterium psychrophilum strains.</title>
        <authorList>
            <person name="Castillo D."/>
            <person name="Jorgensen J."/>
            <person name="Middelboe M."/>
        </authorList>
    </citation>
    <scope>NUCLEOTIDE SEQUENCE [LARGE SCALE GENOMIC DNA]</scope>
    <source>
        <strain evidence="2 3">FPS-R7</strain>
    </source>
</reference>
<protein>
    <recommendedName>
        <fullName evidence="4">Protein SirB1 N-terminal domain-containing protein</fullName>
    </recommendedName>
</protein>
<evidence type="ECO:0000313" key="2">
    <source>
        <dbReference type="EMBL" id="QRE04810.1"/>
    </source>
</evidence>
<dbReference type="Proteomes" id="UP000596329">
    <property type="component" value="Chromosome"/>
</dbReference>
<evidence type="ECO:0000313" key="3">
    <source>
        <dbReference type="Proteomes" id="UP000596329"/>
    </source>
</evidence>
<keyword evidence="1" id="KW-0175">Coiled coil</keyword>
<proteinExistence type="predicted"/>
<gene>
    <name evidence="2" type="ORF">H0H26_04255</name>
</gene>